<gene>
    <name evidence="2" type="ORF">QBC40DRAFT_271293</name>
</gene>
<comment type="caution">
    <text evidence="2">The sequence shown here is derived from an EMBL/GenBank/DDBJ whole genome shotgun (WGS) entry which is preliminary data.</text>
</comment>
<reference evidence="2" key="1">
    <citation type="journal article" date="2023" name="Mol. Phylogenet. Evol.">
        <title>Genome-scale phylogeny and comparative genomics of the fungal order Sordariales.</title>
        <authorList>
            <person name="Hensen N."/>
            <person name="Bonometti L."/>
            <person name="Westerberg I."/>
            <person name="Brannstrom I.O."/>
            <person name="Guillou S."/>
            <person name="Cros-Aarteil S."/>
            <person name="Calhoun S."/>
            <person name="Haridas S."/>
            <person name="Kuo A."/>
            <person name="Mondo S."/>
            <person name="Pangilinan J."/>
            <person name="Riley R."/>
            <person name="LaButti K."/>
            <person name="Andreopoulos B."/>
            <person name="Lipzen A."/>
            <person name="Chen C."/>
            <person name="Yan M."/>
            <person name="Daum C."/>
            <person name="Ng V."/>
            <person name="Clum A."/>
            <person name="Steindorff A."/>
            <person name="Ohm R.A."/>
            <person name="Martin F."/>
            <person name="Silar P."/>
            <person name="Natvig D.O."/>
            <person name="Lalanne C."/>
            <person name="Gautier V."/>
            <person name="Ament-Velasquez S.L."/>
            <person name="Kruys A."/>
            <person name="Hutchinson M.I."/>
            <person name="Powell A.J."/>
            <person name="Barry K."/>
            <person name="Miller A.N."/>
            <person name="Grigoriev I.V."/>
            <person name="Debuchy R."/>
            <person name="Gladieux P."/>
            <person name="Hiltunen Thoren M."/>
            <person name="Johannesson H."/>
        </authorList>
    </citation>
    <scope>NUCLEOTIDE SEQUENCE</scope>
    <source>
        <strain evidence="2">CBS 315.58</strain>
    </source>
</reference>
<proteinExistence type="predicted"/>
<dbReference type="Gene3D" id="3.90.1200.10">
    <property type="match status" value="1"/>
</dbReference>
<protein>
    <recommendedName>
        <fullName evidence="1">Aminoglycoside phosphotransferase domain-containing protein</fullName>
    </recommendedName>
</protein>
<dbReference type="InterPro" id="IPR002575">
    <property type="entry name" value="Aminoglycoside_PTrfase"/>
</dbReference>
<dbReference type="Pfam" id="PF01636">
    <property type="entry name" value="APH"/>
    <property type="match status" value="1"/>
</dbReference>
<dbReference type="InterPro" id="IPR051678">
    <property type="entry name" value="AGP_Transferase"/>
</dbReference>
<dbReference type="AlphaFoldDB" id="A0AAN7B0E0"/>
<keyword evidence="3" id="KW-1185">Reference proteome</keyword>
<sequence>MLCAMADREVVPDDSLLEHIFGDNLPSSFNILLNNWDKCIFAATVPNSLSNGQHSCVVRLEATNDDASRFTMVAAMQEIAAVHLPGLVSETLRISKATNKQGKEFHFSVMDLVEGSTLEEVWEQMTGENQKSVVSAIVAALSKLQSVKLSDAEVQTILHRVIGEENPNELTKGKLGGPSTGWLADGRSLLSAIEEMWQWRQPFYTIRPSESPQGAVVIESKVEGLGSVTVSDSDVGQWPIEAGFCHNDVTPRNIMVRLTGGPDENKSFELAGMIDWEFAGFYPPSYQLSIQDTYLGCSHCHLSFYVFFKEQMKDVVPQTPAQVTLLRAMELIYESRQRTLSTGKNVGAHVRKRFWEMLKLSRHPHPYIGWRSDVEGPLPGLSKEEFQKLEDDVIADLFGNTR</sequence>
<name>A0AAN7B0E0_9PEZI</name>
<feature type="domain" description="Aminoglycoside phosphotransferase" evidence="1">
    <location>
        <begin position="57"/>
        <end position="288"/>
    </location>
</feature>
<evidence type="ECO:0000313" key="2">
    <source>
        <dbReference type="EMBL" id="KAK4205222.1"/>
    </source>
</evidence>
<evidence type="ECO:0000259" key="1">
    <source>
        <dbReference type="Pfam" id="PF01636"/>
    </source>
</evidence>
<evidence type="ECO:0000313" key="3">
    <source>
        <dbReference type="Proteomes" id="UP001303160"/>
    </source>
</evidence>
<organism evidence="2 3">
    <name type="scientific">Triangularia verruculosa</name>
    <dbReference type="NCBI Taxonomy" id="2587418"/>
    <lineage>
        <taxon>Eukaryota</taxon>
        <taxon>Fungi</taxon>
        <taxon>Dikarya</taxon>
        <taxon>Ascomycota</taxon>
        <taxon>Pezizomycotina</taxon>
        <taxon>Sordariomycetes</taxon>
        <taxon>Sordariomycetidae</taxon>
        <taxon>Sordariales</taxon>
        <taxon>Podosporaceae</taxon>
        <taxon>Triangularia</taxon>
    </lineage>
</organism>
<dbReference type="Proteomes" id="UP001303160">
    <property type="component" value="Unassembled WGS sequence"/>
</dbReference>
<dbReference type="SUPFAM" id="SSF56112">
    <property type="entry name" value="Protein kinase-like (PK-like)"/>
    <property type="match status" value="1"/>
</dbReference>
<dbReference type="InterPro" id="IPR011009">
    <property type="entry name" value="Kinase-like_dom_sf"/>
</dbReference>
<dbReference type="PANTHER" id="PTHR21310">
    <property type="entry name" value="AMINOGLYCOSIDE PHOSPHOTRANSFERASE-RELATED-RELATED"/>
    <property type="match status" value="1"/>
</dbReference>
<accession>A0AAN7B0E0</accession>
<reference evidence="2" key="2">
    <citation type="submission" date="2023-05" db="EMBL/GenBank/DDBJ databases">
        <authorList>
            <consortium name="Lawrence Berkeley National Laboratory"/>
            <person name="Steindorff A."/>
            <person name="Hensen N."/>
            <person name="Bonometti L."/>
            <person name="Westerberg I."/>
            <person name="Brannstrom I.O."/>
            <person name="Guillou S."/>
            <person name="Cros-Aarteil S."/>
            <person name="Calhoun S."/>
            <person name="Haridas S."/>
            <person name="Kuo A."/>
            <person name="Mondo S."/>
            <person name="Pangilinan J."/>
            <person name="Riley R."/>
            <person name="Labutti K."/>
            <person name="Andreopoulos B."/>
            <person name="Lipzen A."/>
            <person name="Chen C."/>
            <person name="Yanf M."/>
            <person name="Daum C."/>
            <person name="Ng V."/>
            <person name="Clum A."/>
            <person name="Ohm R."/>
            <person name="Martin F."/>
            <person name="Silar P."/>
            <person name="Natvig D."/>
            <person name="Lalanne C."/>
            <person name="Gautier V."/>
            <person name="Ament-Velasquez S.L."/>
            <person name="Kruys A."/>
            <person name="Hutchinson M.I."/>
            <person name="Powell A.J."/>
            <person name="Barry K."/>
            <person name="Miller A.N."/>
            <person name="Grigoriev I.V."/>
            <person name="Debuchy R."/>
            <person name="Gladieux P."/>
            <person name="Thoren M.H."/>
            <person name="Johannesson H."/>
        </authorList>
    </citation>
    <scope>NUCLEOTIDE SEQUENCE</scope>
    <source>
        <strain evidence="2">CBS 315.58</strain>
    </source>
</reference>
<dbReference type="EMBL" id="MU863877">
    <property type="protein sequence ID" value="KAK4205222.1"/>
    <property type="molecule type" value="Genomic_DNA"/>
</dbReference>